<dbReference type="InterPro" id="IPR013426">
    <property type="entry name" value="EpsH-like"/>
</dbReference>
<evidence type="ECO:0000256" key="4">
    <source>
        <dbReference type="ARBA" id="ARBA00022692"/>
    </source>
</evidence>
<feature type="transmembrane region" description="Helical" evidence="8">
    <location>
        <begin position="113"/>
        <end position="129"/>
    </location>
</feature>
<evidence type="ECO:0000256" key="6">
    <source>
        <dbReference type="ARBA" id="ARBA00022989"/>
    </source>
</evidence>
<dbReference type="NCBIfam" id="TIGR02602">
    <property type="entry name" value="8TM_EpsH"/>
    <property type="match status" value="1"/>
</dbReference>
<dbReference type="RefSeq" id="WP_181266925.1">
    <property type="nucleotide sequence ID" value="NZ_BAAAGB010000001.1"/>
</dbReference>
<feature type="transmembrane region" description="Helical" evidence="8">
    <location>
        <begin position="87"/>
        <end position="106"/>
    </location>
</feature>
<feature type="transmembrane region" description="Helical" evidence="8">
    <location>
        <begin position="207"/>
        <end position="235"/>
    </location>
</feature>
<dbReference type="AlphaFoldDB" id="A0A7V8RCG1"/>
<dbReference type="Pfam" id="PF09721">
    <property type="entry name" value="Exosortase_EpsH"/>
    <property type="match status" value="1"/>
</dbReference>
<keyword evidence="4 8" id="KW-0812">Transmembrane</keyword>
<comment type="subcellular location">
    <subcellularLocation>
        <location evidence="1">Cell membrane</location>
        <topology evidence="1">Multi-pass membrane protein</topology>
    </subcellularLocation>
</comment>
<evidence type="ECO:0000313" key="9">
    <source>
        <dbReference type="EMBL" id="MBA1373915.1"/>
    </source>
</evidence>
<gene>
    <name evidence="9" type="ORF">FG486_06155</name>
</gene>
<keyword evidence="2" id="KW-1003">Cell membrane</keyword>
<dbReference type="Proteomes" id="UP000589292">
    <property type="component" value="Unassembled WGS sequence"/>
</dbReference>
<evidence type="ECO:0000256" key="5">
    <source>
        <dbReference type="ARBA" id="ARBA00022801"/>
    </source>
</evidence>
<keyword evidence="3" id="KW-0645">Protease</keyword>
<dbReference type="GO" id="GO:0008233">
    <property type="term" value="F:peptidase activity"/>
    <property type="evidence" value="ECO:0007669"/>
    <property type="project" value="UniProtKB-KW"/>
</dbReference>
<feature type="transmembrane region" description="Helical" evidence="8">
    <location>
        <begin position="178"/>
        <end position="195"/>
    </location>
</feature>
<keyword evidence="10" id="KW-1185">Reference proteome</keyword>
<feature type="transmembrane region" description="Helical" evidence="8">
    <location>
        <begin position="62"/>
        <end position="81"/>
    </location>
</feature>
<proteinExistence type="predicted"/>
<organism evidence="9 10">
    <name type="scientific">Sphingomonas ursincola</name>
    <dbReference type="NCBI Taxonomy" id="56361"/>
    <lineage>
        <taxon>Bacteria</taxon>
        <taxon>Pseudomonadati</taxon>
        <taxon>Pseudomonadota</taxon>
        <taxon>Alphaproteobacteria</taxon>
        <taxon>Sphingomonadales</taxon>
        <taxon>Sphingomonadaceae</taxon>
        <taxon>Sphingomonas</taxon>
    </lineage>
</organism>
<dbReference type="GO" id="GO:0006508">
    <property type="term" value="P:proteolysis"/>
    <property type="evidence" value="ECO:0007669"/>
    <property type="project" value="UniProtKB-KW"/>
</dbReference>
<evidence type="ECO:0000313" key="10">
    <source>
        <dbReference type="Proteomes" id="UP000589292"/>
    </source>
</evidence>
<keyword evidence="5" id="KW-0378">Hydrolase</keyword>
<evidence type="ECO:0000256" key="7">
    <source>
        <dbReference type="ARBA" id="ARBA00023136"/>
    </source>
</evidence>
<dbReference type="InterPro" id="IPR019127">
    <property type="entry name" value="Exosortase"/>
</dbReference>
<feature type="transmembrane region" description="Helical" evidence="8">
    <location>
        <begin position="241"/>
        <end position="259"/>
    </location>
</feature>
<dbReference type="EMBL" id="VDES01000002">
    <property type="protein sequence ID" value="MBA1373915.1"/>
    <property type="molecule type" value="Genomic_DNA"/>
</dbReference>
<evidence type="ECO:0000256" key="1">
    <source>
        <dbReference type="ARBA" id="ARBA00004651"/>
    </source>
</evidence>
<name>A0A7V8RCG1_9SPHN</name>
<reference evidence="9 10" key="1">
    <citation type="journal article" date="1994" name="Int. J. Syst. Bacteriol.">
        <title>Phylogenetic positions of novel aerobic, bacteriochlorophyll a-containing bacteria and description of Roseococcus thiosulfatophilus gen. nov., sp. nov., Erythromicrobium ramosum gen. nov., sp. nov., and Erythrobacter litoralis sp. nov.</title>
        <authorList>
            <person name="Yurkov V."/>
            <person name="Stackebrandt E."/>
            <person name="Holmes A."/>
            <person name="Fuerst J.A."/>
            <person name="Hugenholtz P."/>
            <person name="Golecki J."/>
            <person name="Gad'on N."/>
            <person name="Gorlenko V.M."/>
            <person name="Kompantseva E.I."/>
            <person name="Drews G."/>
        </authorList>
    </citation>
    <scope>NUCLEOTIDE SEQUENCE [LARGE SCALE GENOMIC DNA]</scope>
    <source>
        <strain evidence="9 10">KR-99</strain>
    </source>
</reference>
<keyword evidence="7 8" id="KW-0472">Membrane</keyword>
<keyword evidence="6 8" id="KW-1133">Transmembrane helix</keyword>
<dbReference type="NCBIfam" id="TIGR04178">
    <property type="entry name" value="exo_archaeo"/>
    <property type="match status" value="1"/>
</dbReference>
<accession>A0A7V8RCG1</accession>
<protein>
    <submittedName>
        <fullName evidence="9">Exosortase/archaeosortase family protein</fullName>
    </submittedName>
</protein>
<evidence type="ECO:0000256" key="3">
    <source>
        <dbReference type="ARBA" id="ARBA00022670"/>
    </source>
</evidence>
<feature type="transmembrane region" description="Helical" evidence="8">
    <location>
        <begin position="33"/>
        <end position="50"/>
    </location>
</feature>
<dbReference type="InterPro" id="IPR026392">
    <property type="entry name" value="Exo/Archaeosortase_dom"/>
</dbReference>
<evidence type="ECO:0000256" key="8">
    <source>
        <dbReference type="SAM" id="Phobius"/>
    </source>
</evidence>
<comment type="caution">
    <text evidence="9">The sequence shown here is derived from an EMBL/GenBank/DDBJ whole genome shotgun (WGS) entry which is preliminary data.</text>
</comment>
<sequence>MVKDLYLIAGLIIWCLPAILALAGQSWQTETGSLSPVVMALGLWTLWQTLRTSQTSRSQVPAGLAILAIMLLLPLHLAGAILDMSALLGLTAWAGLCVVFTASQGLARTREAAFALLFIGLIIPLPYSLSLPMTLRLREAIADWATDVAWLAGMDVALDRDTIIIGGYELAVDAACSGLNSTLSLTAIGLLYAYWSRNHGWHRMAIICCLSIPIALAANILRVVFLMLLVTWTGLDVLSSYLHPLSGIVSFMAAMMLLWSCDRLLDQLGLYARPWIAREG</sequence>
<dbReference type="GO" id="GO:0005886">
    <property type="term" value="C:plasma membrane"/>
    <property type="evidence" value="ECO:0007669"/>
    <property type="project" value="UniProtKB-SubCell"/>
</dbReference>
<evidence type="ECO:0000256" key="2">
    <source>
        <dbReference type="ARBA" id="ARBA00022475"/>
    </source>
</evidence>